<proteinExistence type="predicted"/>
<dbReference type="OrthoDB" id="6265296at2759"/>
<feature type="region of interest" description="Disordered" evidence="1">
    <location>
        <begin position="67"/>
        <end position="92"/>
    </location>
</feature>
<keyword evidence="3" id="KW-1185">Reference proteome</keyword>
<evidence type="ECO:0000256" key="1">
    <source>
        <dbReference type="SAM" id="MobiDB-lite"/>
    </source>
</evidence>
<gene>
    <name evidence="2" type="ORF">EWB00_005072</name>
</gene>
<feature type="compositionally biased region" description="Low complexity" evidence="1">
    <location>
        <begin position="1020"/>
        <end position="1029"/>
    </location>
</feature>
<feature type="region of interest" description="Disordered" evidence="1">
    <location>
        <begin position="1057"/>
        <end position="1077"/>
    </location>
</feature>
<reference evidence="2 3" key="1">
    <citation type="submission" date="2019-03" db="EMBL/GenBank/DDBJ databases">
        <title>An improved genome assembly of the fluke Schistosoma japonicum.</title>
        <authorList>
            <person name="Hu W."/>
            <person name="Luo F."/>
            <person name="Yin M."/>
            <person name="Mo X."/>
            <person name="Sun C."/>
            <person name="Wu Q."/>
            <person name="Zhu B."/>
            <person name="Xiang M."/>
            <person name="Wang J."/>
            <person name="Wang Y."/>
            <person name="Zhang T."/>
            <person name="Xu B."/>
            <person name="Zheng H."/>
            <person name="Feng Z."/>
        </authorList>
    </citation>
    <scope>NUCLEOTIDE SEQUENCE [LARGE SCALE GENOMIC DNA]</scope>
    <source>
        <strain evidence="2">HuSjv2</strain>
        <tissue evidence="2">Worms</tissue>
    </source>
</reference>
<feature type="region of interest" description="Disordered" evidence="1">
    <location>
        <begin position="1020"/>
        <end position="1043"/>
    </location>
</feature>
<accession>A0A4Z2D2S1</accession>
<dbReference type="STRING" id="6182.A0A4Z2D2S1"/>
<feature type="compositionally biased region" description="Polar residues" evidence="1">
    <location>
        <begin position="1061"/>
        <end position="1077"/>
    </location>
</feature>
<evidence type="ECO:0000313" key="2">
    <source>
        <dbReference type="EMBL" id="TNN10805.1"/>
    </source>
</evidence>
<organism evidence="2 3">
    <name type="scientific">Schistosoma japonicum</name>
    <name type="common">Blood fluke</name>
    <dbReference type="NCBI Taxonomy" id="6182"/>
    <lineage>
        <taxon>Eukaryota</taxon>
        <taxon>Metazoa</taxon>
        <taxon>Spiralia</taxon>
        <taxon>Lophotrochozoa</taxon>
        <taxon>Platyhelminthes</taxon>
        <taxon>Trematoda</taxon>
        <taxon>Digenea</taxon>
        <taxon>Strigeidida</taxon>
        <taxon>Schistosomatoidea</taxon>
        <taxon>Schistosomatidae</taxon>
        <taxon>Schistosoma</taxon>
    </lineage>
</organism>
<protein>
    <submittedName>
        <fullName evidence="2">Uncharacterized protein</fullName>
    </submittedName>
</protein>
<name>A0A4Z2D2S1_SCHJA</name>
<evidence type="ECO:0000313" key="3">
    <source>
        <dbReference type="Proteomes" id="UP000311919"/>
    </source>
</evidence>
<sequence length="1077" mass="122370">MGVILSRIITRKDDKTTTDTRSTNLRKRWSWRSNKKSTDITGTTVNRSSTMPTRKQMNVACLNKSPINESPIAKDENQSNEISPTNQIENKGNITQTTISTNEADLLISHVLPNQEGIDPSKNMTISETTNSLIHDDNINVDHIHDLLTDKQNDVTLHHSTHDTSIMMNQPVNESTNNIHSFKENNIHSQTNQIIQDGVGMEQTLPIEVPSEKIEEFIHQETSEYGSNEQLKVENDNIKPEIEEIINSEDGKRIHASPGLSDFLSPVDMNEQIYNQPTTNIDSSETFKHSDLVYETVEQRDMFACSAEPSALQDPFNKGALQTSELIDTNDRMDSIENENIVNDTHLDVDEAKKCINPNESQICSTDESINLNKDTCVEQTEDVMLSKNFHHEKSMHEELISNEPVECLLQPHMALNPPYSETSITTEPINVNKTMDDEQTESIPLSECDEQKETLHEKLMPAEPVECFTQPEVTFNPSYNESPINLSEVTHDEQTDDAPLSEDVEHKDTLHEEIMPAEPVECFTQPEVTFDPSYNESPINLSELTHDEQTDDAPLSEDIEHKDTLHEEIMPAEPVECFTQPEVTFNPSYNESPINLSEVTHDEQTDDAPLSEDVEHKDTLHEEIMPAEPVECFTQPEVTFDPSYNESPINLSELTHDEQTDDAPLSEDIEHKDTLHEEIMPAEPVECFTQPEVTFNPSYNESPINLSEVTHDEQTDDAPLSEDVEHKDTLHEEIMPAEPVECFTQPEVTFNPSYNESPINLSELTHDEQTDDAPLSEDIEHKDTLHEEIMPTEPVGYFSQPDLISTAPHSLSPSKMIHDINFGEVENVSNLEYNVNNDIPTDELIHTKITDGSDEYDNRLNLSLNEPYFGLESNQDNTTDNIHHEGMNSTEPMVTFDNSFNKSQNTLNSIHTDDDQHQISQEHHENYDIDNPLNSSITDTHLHTDLMNSHDIQQHPYEKFNSLLMNNENKVDHKLEDEANCLVQSILDNIEDNISIENHNQIDLINTDSNVLVNTTNNNLDNPTVNNNNHHHHDDTNEMKHDDKLIMRTSKESDDIDLSEINNQPYLSSTNDFSIA</sequence>
<comment type="caution">
    <text evidence="2">The sequence shown here is derived from an EMBL/GenBank/DDBJ whole genome shotgun (WGS) entry which is preliminary data.</text>
</comment>
<feature type="compositionally biased region" description="Polar residues" evidence="1">
    <location>
        <begin position="79"/>
        <end position="92"/>
    </location>
</feature>
<dbReference type="AlphaFoldDB" id="A0A4Z2D2S1"/>
<dbReference type="Proteomes" id="UP000311919">
    <property type="component" value="Unassembled WGS sequence"/>
</dbReference>
<dbReference type="EMBL" id="SKCS01000338">
    <property type="protein sequence ID" value="TNN10805.1"/>
    <property type="molecule type" value="Genomic_DNA"/>
</dbReference>
<feature type="compositionally biased region" description="Basic and acidic residues" evidence="1">
    <location>
        <begin position="1033"/>
        <end position="1043"/>
    </location>
</feature>